<dbReference type="GO" id="GO:0006364">
    <property type="term" value="P:rRNA processing"/>
    <property type="evidence" value="ECO:0007669"/>
    <property type="project" value="TreeGrafter"/>
</dbReference>
<dbReference type="PANTHER" id="PTHR18763">
    <property type="entry name" value="WD-REPEAT PROTEIN 18"/>
    <property type="match status" value="1"/>
</dbReference>
<evidence type="ECO:0000256" key="3">
    <source>
        <dbReference type="PROSITE-ProRule" id="PRU00221"/>
    </source>
</evidence>
<evidence type="ECO:0000313" key="4">
    <source>
        <dbReference type="EMBL" id="CAI9763630.1"/>
    </source>
</evidence>
<keyword evidence="1 3" id="KW-0853">WD repeat</keyword>
<dbReference type="PROSITE" id="PS50294">
    <property type="entry name" value="WD_REPEATS_REGION"/>
    <property type="match status" value="2"/>
</dbReference>
<accession>A0AAD2DUA6</accession>
<evidence type="ECO:0000256" key="2">
    <source>
        <dbReference type="ARBA" id="ARBA00022737"/>
    </source>
</evidence>
<dbReference type="InterPro" id="IPR045227">
    <property type="entry name" value="WDR18/Ipi3/RID3"/>
</dbReference>
<feature type="repeat" description="WD" evidence="3">
    <location>
        <begin position="31"/>
        <end position="64"/>
    </location>
</feature>
<dbReference type="PROSITE" id="PS00678">
    <property type="entry name" value="WD_REPEATS_1"/>
    <property type="match status" value="1"/>
</dbReference>
<dbReference type="SMART" id="SM00320">
    <property type="entry name" value="WD40"/>
    <property type="match status" value="4"/>
</dbReference>
<dbReference type="GO" id="GO:0005656">
    <property type="term" value="C:nuclear pre-replicative complex"/>
    <property type="evidence" value="ECO:0007669"/>
    <property type="project" value="TreeGrafter"/>
</dbReference>
<organism evidence="4 5">
    <name type="scientific">Fraxinus pennsylvanica</name>
    <dbReference type="NCBI Taxonomy" id="56036"/>
    <lineage>
        <taxon>Eukaryota</taxon>
        <taxon>Viridiplantae</taxon>
        <taxon>Streptophyta</taxon>
        <taxon>Embryophyta</taxon>
        <taxon>Tracheophyta</taxon>
        <taxon>Spermatophyta</taxon>
        <taxon>Magnoliopsida</taxon>
        <taxon>eudicotyledons</taxon>
        <taxon>Gunneridae</taxon>
        <taxon>Pentapetalae</taxon>
        <taxon>asterids</taxon>
        <taxon>lamiids</taxon>
        <taxon>Lamiales</taxon>
        <taxon>Oleaceae</taxon>
        <taxon>Oleeae</taxon>
        <taxon>Fraxinus</taxon>
    </lineage>
</organism>
<protein>
    <submittedName>
        <fullName evidence="4">Uncharacterized protein</fullName>
    </submittedName>
</protein>
<reference evidence="4" key="1">
    <citation type="submission" date="2023-05" db="EMBL/GenBank/DDBJ databases">
        <authorList>
            <person name="Huff M."/>
        </authorList>
    </citation>
    <scope>NUCLEOTIDE SEQUENCE</scope>
</reference>
<dbReference type="AlphaFoldDB" id="A0AAD2DUA6"/>
<evidence type="ECO:0000313" key="5">
    <source>
        <dbReference type="Proteomes" id="UP000834106"/>
    </source>
</evidence>
<dbReference type="Proteomes" id="UP000834106">
    <property type="component" value="Chromosome 6"/>
</dbReference>
<dbReference type="InterPro" id="IPR015943">
    <property type="entry name" value="WD40/YVTN_repeat-like_dom_sf"/>
</dbReference>
<dbReference type="SUPFAM" id="SSF50978">
    <property type="entry name" value="WD40 repeat-like"/>
    <property type="match status" value="1"/>
</dbReference>
<sequence length="319" mass="34901">MAELESLSAFPSFQTCDQSRQAATGNLLKKWHAHYRGVTCLVFNDDQSLLISGSEDGCVRVWSLYMIFGGANREGEKHPYEYSFHEHTLKVTDVKIGHGCNAIILSASEDRTCKVWSLSNGKLLRNIVFPSIIDAITLDPGEHVFYAGGRDGKIFIAALNAPGTSNSSYGLHIIGSLSEHSKAITCLASSADGSLLVSGSEDGMIRVWNTKSRNITRVFRHAKGPVNNVLVVRQPQHLNPGTSINTQASVLRGRGFLLPPPLQKYANSADENAYVKAFLAPQTASNKLLHDQYISVQTMENLIKELQVSNSCILSLLDL</sequence>
<proteinExistence type="predicted"/>
<dbReference type="InterPro" id="IPR019775">
    <property type="entry name" value="WD40_repeat_CS"/>
</dbReference>
<dbReference type="InterPro" id="IPR001680">
    <property type="entry name" value="WD40_rpt"/>
</dbReference>
<dbReference type="PROSITE" id="PS50082">
    <property type="entry name" value="WD_REPEATS_2"/>
    <property type="match status" value="3"/>
</dbReference>
<dbReference type="GO" id="GO:0006261">
    <property type="term" value="P:DNA-templated DNA replication"/>
    <property type="evidence" value="ECO:0007669"/>
    <property type="project" value="TreeGrafter"/>
</dbReference>
<dbReference type="PRINTS" id="PR00320">
    <property type="entry name" value="GPROTEINBRPT"/>
</dbReference>
<dbReference type="Pfam" id="PF00400">
    <property type="entry name" value="WD40"/>
    <property type="match status" value="3"/>
</dbReference>
<dbReference type="Gene3D" id="2.130.10.10">
    <property type="entry name" value="YVTN repeat-like/Quinoprotein amine dehydrogenase"/>
    <property type="match status" value="2"/>
</dbReference>
<dbReference type="GO" id="GO:0120330">
    <property type="term" value="C:rixosome complex"/>
    <property type="evidence" value="ECO:0007669"/>
    <property type="project" value="TreeGrafter"/>
</dbReference>
<keyword evidence="5" id="KW-1185">Reference proteome</keyword>
<dbReference type="InterPro" id="IPR020472">
    <property type="entry name" value="WD40_PAC1"/>
</dbReference>
<evidence type="ECO:0000256" key="1">
    <source>
        <dbReference type="ARBA" id="ARBA00022574"/>
    </source>
</evidence>
<name>A0AAD2DUA6_9LAMI</name>
<keyword evidence="2" id="KW-0677">Repeat</keyword>
<dbReference type="PANTHER" id="PTHR18763:SF0">
    <property type="entry name" value="WD REPEAT-CONTAINING PROTEIN 18"/>
    <property type="match status" value="1"/>
</dbReference>
<feature type="repeat" description="WD" evidence="3">
    <location>
        <begin position="177"/>
        <end position="218"/>
    </location>
</feature>
<feature type="repeat" description="WD" evidence="3">
    <location>
        <begin position="84"/>
        <end position="126"/>
    </location>
</feature>
<gene>
    <name evidence="4" type="ORF">FPE_LOCUS11060</name>
</gene>
<dbReference type="EMBL" id="OU503041">
    <property type="protein sequence ID" value="CAI9763630.1"/>
    <property type="molecule type" value="Genomic_DNA"/>
</dbReference>
<dbReference type="InterPro" id="IPR036322">
    <property type="entry name" value="WD40_repeat_dom_sf"/>
</dbReference>